<evidence type="ECO:0000256" key="8">
    <source>
        <dbReference type="SAM" id="SignalP"/>
    </source>
</evidence>
<proteinExistence type="predicted"/>
<dbReference type="InterPro" id="IPR003599">
    <property type="entry name" value="Ig_sub"/>
</dbReference>
<evidence type="ECO:0000256" key="7">
    <source>
        <dbReference type="SAM" id="Phobius"/>
    </source>
</evidence>
<keyword evidence="7" id="KW-1133">Transmembrane helix</keyword>
<dbReference type="Proteomes" id="UP001187415">
    <property type="component" value="Unassembled WGS sequence"/>
</dbReference>
<evidence type="ECO:0000313" key="10">
    <source>
        <dbReference type="EMBL" id="KAK2863319.1"/>
    </source>
</evidence>
<dbReference type="GO" id="GO:0009897">
    <property type="term" value="C:external side of plasma membrane"/>
    <property type="evidence" value="ECO:0007669"/>
    <property type="project" value="TreeGrafter"/>
</dbReference>
<dbReference type="InterPro" id="IPR036179">
    <property type="entry name" value="Ig-like_dom_sf"/>
</dbReference>
<sequence length="260" mass="29862">MRSDLVTVTLLLVLKLCEGQVRVISSLQPIVASPGDDVILPCILEPPVNVYNMDLTVEWSKPDLKPDPSDPLSRVGYVHLHRNRREVMDMKIASYIGRTQLFTDDLKNGNISLRIFNVTLEDSGKYRCFIPKLRSNMKYSFVQLFIDPNFLKTTTTEMPLHPRNHNTTDSYDINNVKGQFNVSIWITVTVLSILMITMASGVTRYLYKRWKQKQEVPNYEAPPSEEINTSSPSETQRVSMSLKSSWWNQSNQSWSENDLT</sequence>
<reference evidence="10" key="1">
    <citation type="submission" date="2023-07" db="EMBL/GenBank/DDBJ databases">
        <title>Chromosome-level Genome Assembly of Striped Snakehead (Channa striata).</title>
        <authorList>
            <person name="Liu H."/>
        </authorList>
    </citation>
    <scope>NUCLEOTIDE SEQUENCE</scope>
    <source>
        <strain evidence="10">Gz</strain>
        <tissue evidence="10">Muscle</tissue>
    </source>
</reference>
<feature type="domain" description="Ig-like" evidence="9">
    <location>
        <begin position="19"/>
        <end position="140"/>
    </location>
</feature>
<dbReference type="InterPro" id="IPR013783">
    <property type="entry name" value="Ig-like_fold"/>
</dbReference>
<evidence type="ECO:0000256" key="2">
    <source>
        <dbReference type="ARBA" id="ARBA00022729"/>
    </source>
</evidence>
<evidence type="ECO:0000256" key="1">
    <source>
        <dbReference type="ARBA" id="ARBA00004370"/>
    </source>
</evidence>
<feature type="transmembrane region" description="Helical" evidence="7">
    <location>
        <begin position="184"/>
        <end position="207"/>
    </location>
</feature>
<keyword evidence="2 8" id="KW-0732">Signal</keyword>
<name>A0AA88NV14_CHASR</name>
<dbReference type="AlphaFoldDB" id="A0AA88NV14"/>
<dbReference type="PANTHER" id="PTHR24100">
    <property type="entry name" value="BUTYROPHILIN"/>
    <property type="match status" value="1"/>
</dbReference>
<evidence type="ECO:0000256" key="6">
    <source>
        <dbReference type="ARBA" id="ARBA00023319"/>
    </source>
</evidence>
<keyword evidence="4" id="KW-1015">Disulfide bond</keyword>
<keyword evidence="11" id="KW-1185">Reference proteome</keyword>
<dbReference type="InterPro" id="IPR050504">
    <property type="entry name" value="IgSF_BTN/MOG"/>
</dbReference>
<keyword evidence="7" id="KW-0812">Transmembrane</keyword>
<feature type="signal peptide" evidence="8">
    <location>
        <begin position="1"/>
        <end position="19"/>
    </location>
</feature>
<dbReference type="InterPro" id="IPR013106">
    <property type="entry name" value="Ig_V-set"/>
</dbReference>
<evidence type="ECO:0000256" key="5">
    <source>
        <dbReference type="ARBA" id="ARBA00023180"/>
    </source>
</evidence>
<dbReference type="PANTHER" id="PTHR24100:SF151">
    <property type="entry name" value="ICOS LIGAND"/>
    <property type="match status" value="1"/>
</dbReference>
<keyword evidence="5" id="KW-0325">Glycoprotein</keyword>
<dbReference type="GO" id="GO:0050863">
    <property type="term" value="P:regulation of T cell activation"/>
    <property type="evidence" value="ECO:0007669"/>
    <property type="project" value="UniProtKB-ARBA"/>
</dbReference>
<dbReference type="GO" id="GO:0050852">
    <property type="term" value="P:T cell receptor signaling pathway"/>
    <property type="evidence" value="ECO:0007669"/>
    <property type="project" value="TreeGrafter"/>
</dbReference>
<dbReference type="EMBL" id="JAUPFM010000001">
    <property type="protein sequence ID" value="KAK2863319.1"/>
    <property type="molecule type" value="Genomic_DNA"/>
</dbReference>
<evidence type="ECO:0000256" key="4">
    <source>
        <dbReference type="ARBA" id="ARBA00023157"/>
    </source>
</evidence>
<dbReference type="PROSITE" id="PS50835">
    <property type="entry name" value="IG_LIKE"/>
    <property type="match status" value="1"/>
</dbReference>
<feature type="chain" id="PRO_5041732711" description="Ig-like domain-containing protein" evidence="8">
    <location>
        <begin position="20"/>
        <end position="260"/>
    </location>
</feature>
<accession>A0AA88NV14</accession>
<dbReference type="SMART" id="SM00409">
    <property type="entry name" value="IG"/>
    <property type="match status" value="1"/>
</dbReference>
<dbReference type="FunFam" id="2.60.40.10:FF:000142">
    <property type="entry name" value="V-set domain-containing T-cell activation inhibitor 1"/>
    <property type="match status" value="1"/>
</dbReference>
<evidence type="ECO:0000256" key="3">
    <source>
        <dbReference type="ARBA" id="ARBA00023136"/>
    </source>
</evidence>
<organism evidence="10 11">
    <name type="scientific">Channa striata</name>
    <name type="common">Snakehead murrel</name>
    <name type="synonym">Ophicephalus striatus</name>
    <dbReference type="NCBI Taxonomy" id="64152"/>
    <lineage>
        <taxon>Eukaryota</taxon>
        <taxon>Metazoa</taxon>
        <taxon>Chordata</taxon>
        <taxon>Craniata</taxon>
        <taxon>Vertebrata</taxon>
        <taxon>Euteleostomi</taxon>
        <taxon>Actinopterygii</taxon>
        <taxon>Neopterygii</taxon>
        <taxon>Teleostei</taxon>
        <taxon>Neoteleostei</taxon>
        <taxon>Acanthomorphata</taxon>
        <taxon>Anabantaria</taxon>
        <taxon>Anabantiformes</taxon>
        <taxon>Channoidei</taxon>
        <taxon>Channidae</taxon>
        <taxon>Channa</taxon>
    </lineage>
</organism>
<dbReference type="SUPFAM" id="SSF48726">
    <property type="entry name" value="Immunoglobulin"/>
    <property type="match status" value="1"/>
</dbReference>
<dbReference type="GO" id="GO:1903037">
    <property type="term" value="P:regulation of leukocyte cell-cell adhesion"/>
    <property type="evidence" value="ECO:0007669"/>
    <property type="project" value="UniProtKB-ARBA"/>
</dbReference>
<dbReference type="GO" id="GO:0005102">
    <property type="term" value="F:signaling receptor binding"/>
    <property type="evidence" value="ECO:0007669"/>
    <property type="project" value="TreeGrafter"/>
</dbReference>
<gene>
    <name evidence="10" type="ORF">Q5P01_002852</name>
</gene>
<comment type="subcellular location">
    <subcellularLocation>
        <location evidence="1">Membrane</location>
    </subcellularLocation>
</comment>
<keyword evidence="6" id="KW-0393">Immunoglobulin domain</keyword>
<dbReference type="GO" id="GO:0001817">
    <property type="term" value="P:regulation of cytokine production"/>
    <property type="evidence" value="ECO:0007669"/>
    <property type="project" value="TreeGrafter"/>
</dbReference>
<dbReference type="Gene3D" id="2.60.40.10">
    <property type="entry name" value="Immunoglobulins"/>
    <property type="match status" value="1"/>
</dbReference>
<comment type="caution">
    <text evidence="10">The sequence shown here is derived from an EMBL/GenBank/DDBJ whole genome shotgun (WGS) entry which is preliminary data.</text>
</comment>
<keyword evidence="3 7" id="KW-0472">Membrane</keyword>
<dbReference type="InterPro" id="IPR007110">
    <property type="entry name" value="Ig-like_dom"/>
</dbReference>
<protein>
    <recommendedName>
        <fullName evidence="9">Ig-like domain-containing protein</fullName>
    </recommendedName>
</protein>
<evidence type="ECO:0000313" key="11">
    <source>
        <dbReference type="Proteomes" id="UP001187415"/>
    </source>
</evidence>
<dbReference type="Pfam" id="PF07686">
    <property type="entry name" value="V-set"/>
    <property type="match status" value="1"/>
</dbReference>
<evidence type="ECO:0000259" key="9">
    <source>
        <dbReference type="PROSITE" id="PS50835"/>
    </source>
</evidence>